<keyword evidence="2" id="KW-1185">Reference proteome</keyword>
<proteinExistence type="predicted"/>
<evidence type="ECO:0008006" key="3">
    <source>
        <dbReference type="Google" id="ProtNLM"/>
    </source>
</evidence>
<comment type="caution">
    <text evidence="1">The sequence shown here is derived from an EMBL/GenBank/DDBJ whole genome shotgun (WGS) entry which is preliminary data.</text>
</comment>
<protein>
    <recommendedName>
        <fullName evidence="3">Major capsid protein</fullName>
    </recommendedName>
</protein>
<evidence type="ECO:0000313" key="2">
    <source>
        <dbReference type="Proteomes" id="UP001596023"/>
    </source>
</evidence>
<dbReference type="EMBL" id="JBHSGN010000059">
    <property type="protein sequence ID" value="MFC4673584.1"/>
    <property type="molecule type" value="Genomic_DNA"/>
</dbReference>
<organism evidence="1 2">
    <name type="scientific">Dysgonomonas termitidis</name>
    <dbReference type="NCBI Taxonomy" id="1516126"/>
    <lineage>
        <taxon>Bacteria</taxon>
        <taxon>Pseudomonadati</taxon>
        <taxon>Bacteroidota</taxon>
        <taxon>Bacteroidia</taxon>
        <taxon>Bacteroidales</taxon>
        <taxon>Dysgonomonadaceae</taxon>
        <taxon>Dysgonomonas</taxon>
    </lineage>
</organism>
<gene>
    <name evidence="1" type="ORF">ACFO6W_07755</name>
</gene>
<sequence length="305" mass="34229">MSFVPMPSGVRAGVYVEVWTGKVVERFTYIEQGSFLDGVPDFSRYVDNDVIHLVDVTGDPTVLIDNTTYPLTIENLPDGDIAISLHKFETNPTRITDDELYALSYDKIQVAKDRHADKLGEAHLDKAIHAFAPVSATADTPIVYTSGSAIDGRKALRREDLIALKRKLDKLKVPKTGRRLVLCSDHVNDLLELDQKFKDQYHNYESGKIMKAYGFEIYEFVNCPLFDQTGNKKSFGSVPAAGDYEASVFFYVPRMFKAKGTTKMYYSESKTDPVNKQNLISFTNRFVALPQKREQASGAIVTKTA</sequence>
<name>A0ABV9KTU1_9BACT</name>
<dbReference type="Proteomes" id="UP001596023">
    <property type="component" value="Unassembled WGS sequence"/>
</dbReference>
<evidence type="ECO:0000313" key="1">
    <source>
        <dbReference type="EMBL" id="MFC4673584.1"/>
    </source>
</evidence>
<reference evidence="2" key="1">
    <citation type="journal article" date="2019" name="Int. J. Syst. Evol. Microbiol.">
        <title>The Global Catalogue of Microorganisms (GCM) 10K type strain sequencing project: providing services to taxonomists for standard genome sequencing and annotation.</title>
        <authorList>
            <consortium name="The Broad Institute Genomics Platform"/>
            <consortium name="The Broad Institute Genome Sequencing Center for Infectious Disease"/>
            <person name="Wu L."/>
            <person name="Ma J."/>
        </authorList>
    </citation>
    <scope>NUCLEOTIDE SEQUENCE [LARGE SCALE GENOMIC DNA]</scope>
    <source>
        <strain evidence="2">CCUG 66188</strain>
    </source>
</reference>
<dbReference type="RefSeq" id="WP_379995008.1">
    <property type="nucleotide sequence ID" value="NZ_JBHSGN010000059.1"/>
</dbReference>
<accession>A0ABV9KTU1</accession>